<feature type="domain" description="AB hydrolase-1" evidence="4">
    <location>
        <begin position="87"/>
        <end position="239"/>
    </location>
</feature>
<dbReference type="Pfam" id="PF00561">
    <property type="entry name" value="Abhydrolase_1"/>
    <property type="match status" value="1"/>
</dbReference>
<dbReference type="Gene3D" id="3.40.50.1820">
    <property type="entry name" value="alpha/beta hydrolase"/>
    <property type="match status" value="1"/>
</dbReference>
<dbReference type="Pfam" id="PF08386">
    <property type="entry name" value="Abhydrolase_4"/>
    <property type="match status" value="1"/>
</dbReference>
<keyword evidence="7" id="KW-1185">Reference proteome</keyword>
<feature type="signal peptide" evidence="3">
    <location>
        <begin position="1"/>
        <end position="22"/>
    </location>
</feature>
<proteinExistence type="inferred from homology"/>
<evidence type="ECO:0000259" key="4">
    <source>
        <dbReference type="Pfam" id="PF00561"/>
    </source>
</evidence>
<dbReference type="EMBL" id="JBANRG010000005">
    <property type="protein sequence ID" value="KAK7466420.1"/>
    <property type="molecule type" value="Genomic_DNA"/>
</dbReference>
<dbReference type="InterPro" id="IPR051601">
    <property type="entry name" value="Serine_prot/Carboxylest_S33"/>
</dbReference>
<dbReference type="InterPro" id="IPR013595">
    <property type="entry name" value="Pept_S33_TAP-like_C"/>
</dbReference>
<dbReference type="PANTHER" id="PTHR43248">
    <property type="entry name" value="2-SUCCINYL-6-HYDROXY-2,4-CYCLOHEXADIENE-1-CARBOXYLATE SYNTHASE"/>
    <property type="match status" value="1"/>
</dbReference>
<evidence type="ECO:0008006" key="8">
    <source>
        <dbReference type="Google" id="ProtNLM"/>
    </source>
</evidence>
<comment type="similarity">
    <text evidence="1">Belongs to the peptidase S33 family.</text>
</comment>
<dbReference type="Proteomes" id="UP001498398">
    <property type="component" value="Unassembled WGS sequence"/>
</dbReference>
<evidence type="ECO:0000259" key="5">
    <source>
        <dbReference type="Pfam" id="PF08386"/>
    </source>
</evidence>
<gene>
    <name evidence="6" type="ORF">VKT23_005142</name>
</gene>
<accession>A0ABR1JSA1</accession>
<comment type="caution">
    <text evidence="6">The sequence shown here is derived from an EMBL/GenBank/DDBJ whole genome shotgun (WGS) entry which is preliminary data.</text>
</comment>
<feature type="domain" description="Peptidase S33 tripeptidyl aminopeptidase-like C-terminal" evidence="5">
    <location>
        <begin position="410"/>
        <end position="501"/>
    </location>
</feature>
<keyword evidence="2" id="KW-0378">Hydrolase</keyword>
<name>A0ABR1JSA1_9AGAR</name>
<organism evidence="6 7">
    <name type="scientific">Marasmiellus scandens</name>
    <dbReference type="NCBI Taxonomy" id="2682957"/>
    <lineage>
        <taxon>Eukaryota</taxon>
        <taxon>Fungi</taxon>
        <taxon>Dikarya</taxon>
        <taxon>Basidiomycota</taxon>
        <taxon>Agaricomycotina</taxon>
        <taxon>Agaricomycetes</taxon>
        <taxon>Agaricomycetidae</taxon>
        <taxon>Agaricales</taxon>
        <taxon>Marasmiineae</taxon>
        <taxon>Omphalotaceae</taxon>
        <taxon>Marasmiellus</taxon>
    </lineage>
</organism>
<dbReference type="InterPro" id="IPR029058">
    <property type="entry name" value="AB_hydrolase_fold"/>
</dbReference>
<dbReference type="PANTHER" id="PTHR43248:SF25">
    <property type="entry name" value="AB HYDROLASE-1 DOMAIN-CONTAINING PROTEIN-RELATED"/>
    <property type="match status" value="1"/>
</dbReference>
<protein>
    <recommendedName>
        <fullName evidence="8">Alpha/beta-hydrolase</fullName>
    </recommendedName>
</protein>
<evidence type="ECO:0000313" key="6">
    <source>
        <dbReference type="EMBL" id="KAK7466420.1"/>
    </source>
</evidence>
<feature type="chain" id="PRO_5046498747" description="Alpha/beta-hydrolase" evidence="3">
    <location>
        <begin position="23"/>
        <end position="512"/>
    </location>
</feature>
<evidence type="ECO:0000256" key="3">
    <source>
        <dbReference type="SAM" id="SignalP"/>
    </source>
</evidence>
<sequence length="512" mass="54303">MMIRLPQIGLIFTFAAFQAVVAQNGTEFDWTSIEPSTNFSWVDCYSGFQCARFQVPLNYSDPDSGSAAIAVIKLNATLENGLEYGGPVLTNPGGPGAGGVDFVLAAGKVLQNKTGSQFDLVGFDPRGTGFSTPNVTVFQSAEESLSWFTKEPFDVNSTPEALPEEWARYQAFGQAAQARDNGILNFVHTGNAARDMLGIAEALGQEKLQYLGYSYGTVLGATFATMFPDRVGRMVLDGVVDVEVYFGSDFFASGALDADKAMQTFFDGCHSAGPEACPFYASSPSEIAANLEDIYASLRSQPLPVFTGDAFGVLTYELLRAAVFTAISEPYSLFQRLASGLADLSRENGTTIFETIQNLSSGSSSLSLAEALTAILCSDANPSNATVQELQEALAASNSSFAGVFGVLPTRCAGWKVHPNDRFRGPVGANTSNSILLVGNTADPRTPLASAKKTSLMFPGSAVLVQDSPGHSSLVASSDCTTQYLKNYFATGQLPTDGTVCQVDDELFPSAN</sequence>
<dbReference type="SUPFAM" id="SSF53474">
    <property type="entry name" value="alpha/beta-Hydrolases"/>
    <property type="match status" value="1"/>
</dbReference>
<keyword evidence="3" id="KW-0732">Signal</keyword>
<dbReference type="InterPro" id="IPR000073">
    <property type="entry name" value="AB_hydrolase_1"/>
</dbReference>
<evidence type="ECO:0000256" key="2">
    <source>
        <dbReference type="ARBA" id="ARBA00022801"/>
    </source>
</evidence>
<reference evidence="6 7" key="1">
    <citation type="submission" date="2024-01" db="EMBL/GenBank/DDBJ databases">
        <title>A draft genome for the cacao thread blight pathogen Marasmiellus scandens.</title>
        <authorList>
            <person name="Baruah I.K."/>
            <person name="Leung J."/>
            <person name="Bukari Y."/>
            <person name="Amoako-Attah I."/>
            <person name="Meinhardt L.W."/>
            <person name="Bailey B.A."/>
            <person name="Cohen S.P."/>
        </authorList>
    </citation>
    <scope>NUCLEOTIDE SEQUENCE [LARGE SCALE GENOMIC DNA]</scope>
    <source>
        <strain evidence="6 7">GH-19</strain>
    </source>
</reference>
<evidence type="ECO:0000313" key="7">
    <source>
        <dbReference type="Proteomes" id="UP001498398"/>
    </source>
</evidence>
<evidence type="ECO:0000256" key="1">
    <source>
        <dbReference type="ARBA" id="ARBA00010088"/>
    </source>
</evidence>